<feature type="signal peptide" evidence="1">
    <location>
        <begin position="1"/>
        <end position="23"/>
    </location>
</feature>
<comment type="caution">
    <text evidence="3">The sequence shown here is derived from an EMBL/GenBank/DDBJ whole genome shotgun (WGS) entry which is preliminary data.</text>
</comment>
<feature type="domain" description="Phytase-like" evidence="2">
    <location>
        <begin position="42"/>
        <end position="250"/>
    </location>
</feature>
<protein>
    <submittedName>
        <fullName evidence="3">Esterase-like activity of phytase family protein</fullName>
    </submittedName>
</protein>
<dbReference type="EMBL" id="JACANB010000002">
    <property type="protein sequence ID" value="MDM1695859.1"/>
    <property type="molecule type" value="Genomic_DNA"/>
</dbReference>
<keyword evidence="1" id="KW-0732">Signal</keyword>
<accession>A0AAW7DPY7</accession>
<name>A0AAW7DPY7_9GAMM</name>
<dbReference type="AlphaFoldDB" id="A0AAW7DPY7"/>
<evidence type="ECO:0000256" key="1">
    <source>
        <dbReference type="SAM" id="SignalP"/>
    </source>
</evidence>
<gene>
    <name evidence="3" type="ORF">HX099_04160</name>
</gene>
<evidence type="ECO:0000259" key="2">
    <source>
        <dbReference type="Pfam" id="PF13449"/>
    </source>
</evidence>
<dbReference type="Pfam" id="PF13449">
    <property type="entry name" value="Phytase-like"/>
    <property type="match status" value="1"/>
</dbReference>
<dbReference type="RefSeq" id="WP_286593309.1">
    <property type="nucleotide sequence ID" value="NZ_JACANB010000002.1"/>
</dbReference>
<dbReference type="Proteomes" id="UP001173465">
    <property type="component" value="Unassembled WGS sequence"/>
</dbReference>
<proteinExistence type="predicted"/>
<evidence type="ECO:0000313" key="4">
    <source>
        <dbReference type="Proteomes" id="UP001173465"/>
    </source>
</evidence>
<reference evidence="3" key="2">
    <citation type="journal article" date="2022" name="Sci. Total Environ.">
        <title>Prevalence, transmission, and molecular epidemiology of tet(X)-positive bacteria among humans, animals, and environmental niches in China: An epidemiological, and genomic-based study.</title>
        <authorList>
            <person name="Dong N."/>
            <person name="Zeng Y."/>
            <person name="Cai C."/>
            <person name="Sun C."/>
            <person name="Lu J."/>
            <person name="Liu C."/>
            <person name="Zhou H."/>
            <person name="Sun Q."/>
            <person name="Shu L."/>
            <person name="Wang H."/>
            <person name="Wang Y."/>
            <person name="Wang S."/>
            <person name="Wu C."/>
            <person name="Chan E.W."/>
            <person name="Chen G."/>
            <person name="Shen Z."/>
            <person name="Chen S."/>
            <person name="Zhang R."/>
        </authorList>
    </citation>
    <scope>NUCLEOTIDE SEQUENCE</scope>
    <source>
        <strain evidence="3">DF46-2-2</strain>
    </source>
</reference>
<evidence type="ECO:0000313" key="3">
    <source>
        <dbReference type="EMBL" id="MDM1695859.1"/>
    </source>
</evidence>
<dbReference type="InterPro" id="IPR027372">
    <property type="entry name" value="Phytase-like_dom"/>
</dbReference>
<reference evidence="3" key="1">
    <citation type="submission" date="2020-06" db="EMBL/GenBank/DDBJ databases">
        <authorList>
            <person name="Dong N."/>
        </authorList>
    </citation>
    <scope>NUCLEOTIDE SEQUENCE</scope>
    <source>
        <strain evidence="3">DF46-2-2</strain>
    </source>
</reference>
<organism evidence="3 4">
    <name type="scientific">Thiopseudomonas alkaliphila</name>
    <dbReference type="NCBI Taxonomy" id="1697053"/>
    <lineage>
        <taxon>Bacteria</taxon>
        <taxon>Pseudomonadati</taxon>
        <taxon>Pseudomonadota</taxon>
        <taxon>Gammaproteobacteria</taxon>
        <taxon>Pseudomonadales</taxon>
        <taxon>Pseudomonadaceae</taxon>
        <taxon>Thiopseudomonas</taxon>
    </lineage>
</organism>
<sequence>MRASRWSFFTTWLLLSLAQLVWADETVLELAQEYPVQGLTAGHLSGLSQCQGRWWAVSDRVDNQVFELILDSAQQQFLAKPYAIQVPPINRKPLANRLLQSVVSQVRGSELDFEGISCDSQHNLYLVSEAYSAVLQVNREGEGRWIRLPSNLHSMARANGLLLRHNAGLEGLALAEDGSQLWLAAERQGRGLIRLTQHQLQWRCIDNCVVLAEQHQVPLPAPYSGRTAADFSGLSMYRDKLFTLERAERQLCRRELKHGKVERCWSFASTESLPEKRYGGAQLGMAEALVIEEGAAWVGLDTADKVRADQLKNPIIWQFKAPAKGWLH</sequence>
<feature type="chain" id="PRO_5043689632" evidence="1">
    <location>
        <begin position="24"/>
        <end position="328"/>
    </location>
</feature>